<accession>A0A6A6EY51</accession>
<keyword evidence="3" id="KW-1185">Reference proteome</keyword>
<feature type="chain" id="PRO_5025493622" evidence="1">
    <location>
        <begin position="19"/>
        <end position="157"/>
    </location>
</feature>
<dbReference type="Proteomes" id="UP000799539">
    <property type="component" value="Unassembled WGS sequence"/>
</dbReference>
<evidence type="ECO:0000313" key="3">
    <source>
        <dbReference type="Proteomes" id="UP000799539"/>
    </source>
</evidence>
<sequence>MLLATLASLVSAAKELYALPVIEAETIHRRDGIISQAICGYPGFGEGSGFSNCNATDAAACQDGLVDYFYNTVGPSYELWILLLRVTFQRPRGCSQSGASARAESKARFLERLGLTLHKDDYLALYNAMKSQSKEELGLSPKGWTRDASHEWEERRC</sequence>
<dbReference type="EMBL" id="ML992724">
    <property type="protein sequence ID" value="KAF2206326.1"/>
    <property type="molecule type" value="Genomic_DNA"/>
</dbReference>
<keyword evidence="1" id="KW-0732">Signal</keyword>
<gene>
    <name evidence="2" type="ORF">CERZMDRAFT_89394</name>
</gene>
<proteinExistence type="predicted"/>
<evidence type="ECO:0000313" key="2">
    <source>
        <dbReference type="EMBL" id="KAF2206326.1"/>
    </source>
</evidence>
<dbReference type="AlphaFoldDB" id="A0A6A6EY51"/>
<feature type="signal peptide" evidence="1">
    <location>
        <begin position="1"/>
        <end position="18"/>
    </location>
</feature>
<organism evidence="2 3">
    <name type="scientific">Cercospora zeae-maydis SCOH1-5</name>
    <dbReference type="NCBI Taxonomy" id="717836"/>
    <lineage>
        <taxon>Eukaryota</taxon>
        <taxon>Fungi</taxon>
        <taxon>Dikarya</taxon>
        <taxon>Ascomycota</taxon>
        <taxon>Pezizomycotina</taxon>
        <taxon>Dothideomycetes</taxon>
        <taxon>Dothideomycetidae</taxon>
        <taxon>Mycosphaerellales</taxon>
        <taxon>Mycosphaerellaceae</taxon>
        <taxon>Cercospora</taxon>
    </lineage>
</organism>
<evidence type="ECO:0000256" key="1">
    <source>
        <dbReference type="SAM" id="SignalP"/>
    </source>
</evidence>
<reference evidence="2" key="1">
    <citation type="journal article" date="2020" name="Stud. Mycol.">
        <title>101 Dothideomycetes genomes: a test case for predicting lifestyles and emergence of pathogens.</title>
        <authorList>
            <person name="Haridas S."/>
            <person name="Albert R."/>
            <person name="Binder M."/>
            <person name="Bloem J."/>
            <person name="Labutti K."/>
            <person name="Salamov A."/>
            <person name="Andreopoulos B."/>
            <person name="Baker S."/>
            <person name="Barry K."/>
            <person name="Bills G."/>
            <person name="Bluhm B."/>
            <person name="Cannon C."/>
            <person name="Castanera R."/>
            <person name="Culley D."/>
            <person name="Daum C."/>
            <person name="Ezra D."/>
            <person name="Gonzalez J."/>
            <person name="Henrissat B."/>
            <person name="Kuo A."/>
            <person name="Liang C."/>
            <person name="Lipzen A."/>
            <person name="Lutzoni F."/>
            <person name="Magnuson J."/>
            <person name="Mondo S."/>
            <person name="Nolan M."/>
            <person name="Ohm R."/>
            <person name="Pangilinan J."/>
            <person name="Park H.-J."/>
            <person name="Ramirez L."/>
            <person name="Alfaro M."/>
            <person name="Sun H."/>
            <person name="Tritt A."/>
            <person name="Yoshinaga Y."/>
            <person name="Zwiers L.-H."/>
            <person name="Turgeon B."/>
            <person name="Goodwin S."/>
            <person name="Spatafora J."/>
            <person name="Crous P."/>
            <person name="Grigoriev I."/>
        </authorList>
    </citation>
    <scope>NUCLEOTIDE SEQUENCE</scope>
    <source>
        <strain evidence="2">SCOH1-5</strain>
    </source>
</reference>
<name>A0A6A6EY51_9PEZI</name>
<protein>
    <submittedName>
        <fullName evidence="2">Uncharacterized protein</fullName>
    </submittedName>
</protein>